<proteinExistence type="inferred from homology"/>
<dbReference type="OrthoDB" id="9775889at2"/>
<dbReference type="Gene3D" id="3.20.20.80">
    <property type="entry name" value="Glycosidases"/>
    <property type="match status" value="1"/>
</dbReference>
<dbReference type="SUPFAM" id="SSF51445">
    <property type="entry name" value="(Trans)glycosidases"/>
    <property type="match status" value="1"/>
</dbReference>
<keyword evidence="7" id="KW-1185">Reference proteome</keyword>
<accession>A0A101XRQ4</accession>
<dbReference type="InterPro" id="IPR011583">
    <property type="entry name" value="Chitinase_II/V-like_cat"/>
</dbReference>
<dbReference type="GO" id="GO:0008061">
    <property type="term" value="F:chitin binding"/>
    <property type="evidence" value="ECO:0007669"/>
    <property type="project" value="InterPro"/>
</dbReference>
<dbReference type="InterPro" id="IPR001579">
    <property type="entry name" value="Glyco_hydro_18_chit_AS"/>
</dbReference>
<dbReference type="PROSITE" id="PS01095">
    <property type="entry name" value="GH18_1"/>
    <property type="match status" value="1"/>
</dbReference>
<dbReference type="Pfam" id="PF00704">
    <property type="entry name" value="Glyco_hydro_18"/>
    <property type="match status" value="1"/>
</dbReference>
<organism evidence="6 7">
    <name type="scientific">Ferroacidibacillus organovorans</name>
    <dbReference type="NCBI Taxonomy" id="1765683"/>
    <lineage>
        <taxon>Bacteria</taxon>
        <taxon>Bacillati</taxon>
        <taxon>Bacillota</taxon>
        <taxon>Bacilli</taxon>
        <taxon>Bacillales</taxon>
        <taxon>Alicyclobacillaceae</taxon>
        <taxon>Ferroacidibacillus</taxon>
    </lineage>
</organism>
<dbReference type="Proteomes" id="UP000053557">
    <property type="component" value="Unassembled WGS sequence"/>
</dbReference>
<protein>
    <recommendedName>
        <fullName evidence="5">GH18 domain-containing protein</fullName>
    </recommendedName>
</protein>
<dbReference type="GO" id="GO:0004553">
    <property type="term" value="F:hydrolase activity, hydrolyzing O-glycosyl compounds"/>
    <property type="evidence" value="ECO:0007669"/>
    <property type="project" value="InterPro"/>
</dbReference>
<dbReference type="InterPro" id="IPR029070">
    <property type="entry name" value="Chitinase_insertion_sf"/>
</dbReference>
<dbReference type="EMBL" id="LPVJ01000019">
    <property type="protein sequence ID" value="KUO96317.1"/>
    <property type="molecule type" value="Genomic_DNA"/>
</dbReference>
<comment type="similarity">
    <text evidence="4">Belongs to the glycosyl hydrolase 18 family.</text>
</comment>
<evidence type="ECO:0000313" key="6">
    <source>
        <dbReference type="EMBL" id="KUO96317.1"/>
    </source>
</evidence>
<dbReference type="PANTHER" id="PTHR46066">
    <property type="entry name" value="CHITINASE DOMAIN-CONTAINING PROTEIN 1 FAMILY MEMBER"/>
    <property type="match status" value="1"/>
</dbReference>
<evidence type="ECO:0000256" key="1">
    <source>
        <dbReference type="ARBA" id="ARBA00022801"/>
    </source>
</evidence>
<keyword evidence="2 3" id="KW-0326">Glycosidase</keyword>
<dbReference type="RefSeq" id="WP_067714295.1">
    <property type="nucleotide sequence ID" value="NZ_LPVJ01000019.1"/>
</dbReference>
<evidence type="ECO:0000256" key="3">
    <source>
        <dbReference type="RuleBase" id="RU000489"/>
    </source>
</evidence>
<dbReference type="AlphaFoldDB" id="A0A101XRQ4"/>
<keyword evidence="1 3" id="KW-0378">Hydrolase</keyword>
<dbReference type="PROSITE" id="PS51910">
    <property type="entry name" value="GH18_2"/>
    <property type="match status" value="1"/>
</dbReference>
<feature type="domain" description="GH18" evidence="5">
    <location>
        <begin position="131"/>
        <end position="448"/>
    </location>
</feature>
<sequence length="448" mass="48207">MLTKRISLITTAILFLATSFMMTSWYARKIDPTVVSFISIPAALRAILDFSVQGRPLAAPDPTHFLLSLATLSNDEITLETVPFASSVLPTAPNRAPHANAGSTPANLSRPSMQLPASLPLASPLRGAVPAPIALGWTLGVTPETLPGLLAQSPGLTVLAPKWLHVSGPYGAVSGTINEQVVQMCHARGIKVWAVVDNGFSASETHAYLAYADRQTALVHHLVILARQYHLDGLNLDFEGLASADRWNYTHFVKQLAAALKPYHIALSVDLPPDIVYGQNTGPYNHAALAKAVSNIVLMGYDQHWGGDPYAGPTASLPWVSTGVKDMLTTGVPAQKLVLGMPLYTQDWTLSKQGAVLNSQPLSLQQLQNLVSQVHAVPHWDASLGVHVLRYVVQGTIHEIWMEDERSLMLLASLIPKDHLAGGAVWYLGLSSPTLWQSLVSTLHTAVG</sequence>
<evidence type="ECO:0000313" key="7">
    <source>
        <dbReference type="Proteomes" id="UP000053557"/>
    </source>
</evidence>
<name>A0A101XRQ4_9BACL</name>
<gene>
    <name evidence="6" type="ORF">ATW55_03665</name>
</gene>
<reference evidence="6 7" key="1">
    <citation type="submission" date="2015-12" db="EMBL/GenBank/DDBJ databases">
        <title>Draft genome sequence of Acidibacillus ferrooxidans ITV001, isolated from a chalcopyrite acid mine drainage site in Brazil.</title>
        <authorList>
            <person name="Dall'Agnol H."/>
            <person name="Nancucheo I."/>
            <person name="Johnson B."/>
            <person name="Oliveira R."/>
            <person name="Leite L."/>
            <person name="Pylro V."/>
            <person name="Nunes G.L."/>
            <person name="Tzotzos G."/>
            <person name="Fernandes G.R."/>
            <person name="Dutra J."/>
            <person name="Orellana S.C."/>
            <person name="Oliveira G."/>
        </authorList>
    </citation>
    <scope>NUCLEOTIDE SEQUENCE [LARGE SCALE GENOMIC DNA]</scope>
    <source>
        <strain evidence="7">ITV01</strain>
    </source>
</reference>
<evidence type="ECO:0000256" key="4">
    <source>
        <dbReference type="RuleBase" id="RU004453"/>
    </source>
</evidence>
<dbReference type="SMART" id="SM00636">
    <property type="entry name" value="Glyco_18"/>
    <property type="match status" value="1"/>
</dbReference>
<dbReference type="InterPro" id="IPR017853">
    <property type="entry name" value="GH"/>
</dbReference>
<dbReference type="PANTHER" id="PTHR46066:SF2">
    <property type="entry name" value="CHITINASE DOMAIN-CONTAINING PROTEIN 1"/>
    <property type="match status" value="1"/>
</dbReference>
<evidence type="ECO:0000259" key="5">
    <source>
        <dbReference type="PROSITE" id="PS51910"/>
    </source>
</evidence>
<dbReference type="GO" id="GO:0005975">
    <property type="term" value="P:carbohydrate metabolic process"/>
    <property type="evidence" value="ECO:0007669"/>
    <property type="project" value="InterPro"/>
</dbReference>
<dbReference type="InterPro" id="IPR001223">
    <property type="entry name" value="Glyco_hydro18_cat"/>
</dbReference>
<evidence type="ECO:0000256" key="2">
    <source>
        <dbReference type="ARBA" id="ARBA00023295"/>
    </source>
</evidence>
<comment type="caution">
    <text evidence="6">The sequence shown here is derived from an EMBL/GenBank/DDBJ whole genome shotgun (WGS) entry which is preliminary data.</text>
</comment>
<dbReference type="Gene3D" id="3.10.50.10">
    <property type="match status" value="1"/>
</dbReference>